<reference evidence="2" key="1">
    <citation type="journal article" date="2019" name="Sci. Rep.">
        <title>Draft genome of Tanacetum cinerariifolium, the natural source of mosquito coil.</title>
        <authorList>
            <person name="Yamashiro T."/>
            <person name="Shiraishi A."/>
            <person name="Satake H."/>
            <person name="Nakayama K."/>
        </authorList>
    </citation>
    <scope>NUCLEOTIDE SEQUENCE</scope>
</reference>
<feature type="region of interest" description="Disordered" evidence="1">
    <location>
        <begin position="1"/>
        <end position="33"/>
    </location>
</feature>
<gene>
    <name evidence="2" type="ORF">Tci_027986</name>
</gene>
<dbReference type="AlphaFoldDB" id="A0A6L2L2U8"/>
<organism evidence="2">
    <name type="scientific">Tanacetum cinerariifolium</name>
    <name type="common">Dalmatian daisy</name>
    <name type="synonym">Chrysanthemum cinerariifolium</name>
    <dbReference type="NCBI Taxonomy" id="118510"/>
    <lineage>
        <taxon>Eukaryota</taxon>
        <taxon>Viridiplantae</taxon>
        <taxon>Streptophyta</taxon>
        <taxon>Embryophyta</taxon>
        <taxon>Tracheophyta</taxon>
        <taxon>Spermatophyta</taxon>
        <taxon>Magnoliopsida</taxon>
        <taxon>eudicotyledons</taxon>
        <taxon>Gunneridae</taxon>
        <taxon>Pentapetalae</taxon>
        <taxon>asterids</taxon>
        <taxon>campanulids</taxon>
        <taxon>Asterales</taxon>
        <taxon>Asteraceae</taxon>
        <taxon>Asteroideae</taxon>
        <taxon>Anthemideae</taxon>
        <taxon>Anthemidinae</taxon>
        <taxon>Tanacetum</taxon>
    </lineage>
</organism>
<evidence type="ECO:0008006" key="3">
    <source>
        <dbReference type="Google" id="ProtNLM"/>
    </source>
</evidence>
<feature type="compositionally biased region" description="Polar residues" evidence="1">
    <location>
        <begin position="166"/>
        <end position="176"/>
    </location>
</feature>
<accession>A0A6L2L2U8</accession>
<feature type="region of interest" description="Disordered" evidence="1">
    <location>
        <begin position="100"/>
        <end position="188"/>
    </location>
</feature>
<feature type="compositionally biased region" description="Basic residues" evidence="1">
    <location>
        <begin position="131"/>
        <end position="147"/>
    </location>
</feature>
<name>A0A6L2L2U8_TANCI</name>
<proteinExistence type="predicted"/>
<comment type="caution">
    <text evidence="2">The sequence shown here is derived from an EMBL/GenBank/DDBJ whole genome shotgun (WGS) entry which is preliminary data.</text>
</comment>
<feature type="compositionally biased region" description="Basic residues" evidence="1">
    <location>
        <begin position="177"/>
        <end position="188"/>
    </location>
</feature>
<evidence type="ECO:0000256" key="1">
    <source>
        <dbReference type="SAM" id="MobiDB-lite"/>
    </source>
</evidence>
<evidence type="ECO:0000313" key="2">
    <source>
        <dbReference type="EMBL" id="GEU56008.1"/>
    </source>
</evidence>
<protein>
    <recommendedName>
        <fullName evidence="3">Reverse transcriptase domain-containing protein</fullName>
    </recommendedName>
</protein>
<dbReference type="EMBL" id="BKCJ010003589">
    <property type="protein sequence ID" value="GEU56008.1"/>
    <property type="molecule type" value="Genomic_DNA"/>
</dbReference>
<sequence>MGTQAEPIPTPPKFAVQNTVGKGNEETLENPNRPESDAALLEYYDNYYHQLLRIIAEKFNKEKEYQDKLKEVKAHLNFEGCLGRNSKIQEVSQHYKLRTPNIKGEPGRRQRFRRSRSMYKSPEPTPSVFSRIRRDRSKSPRHRLGVKGRREGGVFNRLSVKGRSVSAHSESRYQSSHSRKMKPIPRKR</sequence>